<keyword evidence="3" id="KW-0645">Protease</keyword>
<dbReference type="SMART" id="SM00631">
    <property type="entry name" value="Zn_pept"/>
    <property type="match status" value="1"/>
</dbReference>
<keyword evidence="6" id="KW-0482">Metalloprotease</keyword>
<evidence type="ECO:0000256" key="4">
    <source>
        <dbReference type="ARBA" id="ARBA00022801"/>
    </source>
</evidence>
<accession>A0ABV7WJZ7</accession>
<organism evidence="10 11">
    <name type="scientific">Aquipuribacter hungaricus</name>
    <dbReference type="NCBI Taxonomy" id="545624"/>
    <lineage>
        <taxon>Bacteria</taxon>
        <taxon>Bacillati</taxon>
        <taxon>Actinomycetota</taxon>
        <taxon>Actinomycetes</taxon>
        <taxon>Micrococcales</taxon>
        <taxon>Intrasporangiaceae</taxon>
        <taxon>Aquipuribacter</taxon>
    </lineage>
</organism>
<dbReference type="PROSITE" id="PS52035">
    <property type="entry name" value="PEPTIDASE_M14"/>
    <property type="match status" value="1"/>
</dbReference>
<dbReference type="SUPFAM" id="SSF53187">
    <property type="entry name" value="Zn-dependent exopeptidases"/>
    <property type="match status" value="1"/>
</dbReference>
<feature type="region of interest" description="Disordered" evidence="8">
    <location>
        <begin position="1"/>
        <end position="21"/>
    </location>
</feature>
<dbReference type="PANTHER" id="PTHR11705:SF143">
    <property type="entry name" value="SLL0236 PROTEIN"/>
    <property type="match status" value="1"/>
</dbReference>
<dbReference type="RefSeq" id="WP_340294460.1">
    <property type="nucleotide sequence ID" value="NZ_JBBEOI010000160.1"/>
</dbReference>
<evidence type="ECO:0000256" key="7">
    <source>
        <dbReference type="PROSITE-ProRule" id="PRU01379"/>
    </source>
</evidence>
<feature type="domain" description="Peptidase M14" evidence="9">
    <location>
        <begin position="250"/>
        <end position="577"/>
    </location>
</feature>
<reference evidence="11" key="1">
    <citation type="journal article" date="2019" name="Int. J. Syst. Evol. Microbiol.">
        <title>The Global Catalogue of Microorganisms (GCM) 10K type strain sequencing project: providing services to taxonomists for standard genome sequencing and annotation.</title>
        <authorList>
            <consortium name="The Broad Institute Genomics Platform"/>
            <consortium name="The Broad Institute Genome Sequencing Center for Infectious Disease"/>
            <person name="Wu L."/>
            <person name="Ma J."/>
        </authorList>
    </citation>
    <scope>NUCLEOTIDE SEQUENCE [LARGE SCALE GENOMIC DNA]</scope>
    <source>
        <strain evidence="11">NCAIM B.02333</strain>
    </source>
</reference>
<feature type="region of interest" description="Disordered" evidence="8">
    <location>
        <begin position="647"/>
        <end position="671"/>
    </location>
</feature>
<dbReference type="Gene3D" id="2.60.120.380">
    <property type="match status" value="1"/>
</dbReference>
<evidence type="ECO:0000259" key="9">
    <source>
        <dbReference type="PROSITE" id="PS52035"/>
    </source>
</evidence>
<dbReference type="Proteomes" id="UP001595685">
    <property type="component" value="Unassembled WGS sequence"/>
</dbReference>
<comment type="cofactor">
    <cofactor evidence="1">
        <name>Zn(2+)</name>
        <dbReference type="ChEBI" id="CHEBI:29105"/>
    </cofactor>
</comment>
<sequence length="824" mass="87628">MSTPRPSGPPHEGAQDVPDRRRARTRTAIGLTGLLVATGALVTLPSAQAQQTGRLSVGAAQARTCADAPARGRGVDSYRVTAPSSGLVEASVAGAGDWDLAVFDDAGEVVAASAGFTGTERATGFVQAGTPLTVQGCLVSGRPGGVTVDLSFLAITGSPESASLVSVSTPEREDKERLQELGLDLTEHADTDSVDVVLYGAQDEQVLDEAGFTFDVEVADLAAQSQADRSADAAFAASVQRTELPSGRTEYRRLADYEAELKALVAEYPRLAKPITLEEPTVEGRMVHGIEITTDVQRVHDGKPVFLHMGVHHAREWPAGEHAMEWAYELLQGYGSDAELTDLVESTRTIVVPIVNPDGFTISREAATTDTFGLFSYDNKRKNCSISANTPTAPVDYTTGTCTDNPAGRLRGTDLNRNYGGLWGGPGAEINWSGDTYRGDGPFSEPETRNIQALVASRSVTTLITNHTFGDLWLRPPGVQAVGAPLDEPLYAELGARATSHNDYANIPSYQLYDTTGGTEDWAFWTAGSLGFTPEIGTVGFHPAFEIGVVGEYLGLAPAAPEGKGGNSAAYLEMQRATADPAYHSTLTGTAPRGWTIEVSKEFLTSTSPVVRAGGVVDPPIQFEDSLYSRYDSTGGKFSFAVNPSTRPIVAGRDGREPTAPPQPGITLTNPDGVPAENPDLDPDLAQETTTFTIEEGFDNAYADLQFTWADAATDWDFYVFDSEGNEVGSAATGNQPEVLSLADPVPGEYTVMAFNYDGGDANDWAGTVGFRNPTPRVVNEPESWVLTCTDRRGTVKSVREVVVGRGETVDLGNVCVTRGRPRS</sequence>
<dbReference type="EMBL" id="JBHRWW010000012">
    <property type="protein sequence ID" value="MFC3689719.1"/>
    <property type="molecule type" value="Genomic_DNA"/>
</dbReference>
<dbReference type="InterPro" id="IPR006311">
    <property type="entry name" value="TAT_signal"/>
</dbReference>
<protein>
    <submittedName>
        <fullName evidence="10">M14 family zinc carboxypeptidase</fullName>
    </submittedName>
</protein>
<name>A0ABV7WJZ7_9MICO</name>
<comment type="caution">
    <text evidence="10">The sequence shown here is derived from an EMBL/GenBank/DDBJ whole genome shotgun (WGS) entry which is preliminary data.</text>
</comment>
<dbReference type="PROSITE" id="PS51318">
    <property type="entry name" value="TAT"/>
    <property type="match status" value="1"/>
</dbReference>
<gene>
    <name evidence="10" type="ORF">ACFOLH_15330</name>
</gene>
<evidence type="ECO:0000256" key="1">
    <source>
        <dbReference type="ARBA" id="ARBA00001947"/>
    </source>
</evidence>
<dbReference type="Pfam" id="PF00246">
    <property type="entry name" value="Peptidase_M14"/>
    <property type="match status" value="1"/>
</dbReference>
<dbReference type="Gene3D" id="3.40.630.10">
    <property type="entry name" value="Zn peptidases"/>
    <property type="match status" value="1"/>
</dbReference>
<feature type="active site" description="Proton donor/acceptor" evidence="7">
    <location>
        <position position="535"/>
    </location>
</feature>
<evidence type="ECO:0000256" key="6">
    <source>
        <dbReference type="ARBA" id="ARBA00023049"/>
    </source>
</evidence>
<keyword evidence="4" id="KW-0378">Hydrolase</keyword>
<dbReference type="PANTHER" id="PTHR11705">
    <property type="entry name" value="PROTEASE FAMILY M14 CARBOXYPEPTIDASE A,B"/>
    <property type="match status" value="1"/>
</dbReference>
<dbReference type="InterPro" id="IPR000834">
    <property type="entry name" value="Peptidase_M14"/>
</dbReference>
<dbReference type="GO" id="GO:0004180">
    <property type="term" value="F:carboxypeptidase activity"/>
    <property type="evidence" value="ECO:0007669"/>
    <property type="project" value="UniProtKB-KW"/>
</dbReference>
<evidence type="ECO:0000256" key="5">
    <source>
        <dbReference type="ARBA" id="ARBA00022833"/>
    </source>
</evidence>
<evidence type="ECO:0000313" key="10">
    <source>
        <dbReference type="EMBL" id="MFC3689719.1"/>
    </source>
</evidence>
<proteinExistence type="inferred from homology"/>
<evidence type="ECO:0000313" key="11">
    <source>
        <dbReference type="Proteomes" id="UP001595685"/>
    </source>
</evidence>
<keyword evidence="5" id="KW-0862">Zinc</keyword>
<comment type="similarity">
    <text evidence="2 7">Belongs to the peptidase M14 family.</text>
</comment>
<keyword evidence="10" id="KW-0121">Carboxypeptidase</keyword>
<evidence type="ECO:0000256" key="8">
    <source>
        <dbReference type="SAM" id="MobiDB-lite"/>
    </source>
</evidence>
<keyword evidence="11" id="KW-1185">Reference proteome</keyword>
<evidence type="ECO:0000256" key="3">
    <source>
        <dbReference type="ARBA" id="ARBA00022670"/>
    </source>
</evidence>
<evidence type="ECO:0000256" key="2">
    <source>
        <dbReference type="ARBA" id="ARBA00005988"/>
    </source>
</evidence>